<protein>
    <submittedName>
        <fullName evidence="5">Oxidoreductase</fullName>
    </submittedName>
</protein>
<accession>A0ABN4I3Q5</accession>
<dbReference type="CDD" id="cd02136">
    <property type="entry name" value="PnbA_NfnB-like"/>
    <property type="match status" value="1"/>
</dbReference>
<keyword evidence="2" id="KW-0288">FMN</keyword>
<evidence type="ECO:0000313" key="5">
    <source>
        <dbReference type="EMBL" id="AKZ64236.1"/>
    </source>
</evidence>
<organism evidence="5 6">
    <name type="scientific">Herbaspirillum hiltneri N3</name>
    <dbReference type="NCBI Taxonomy" id="1262470"/>
    <lineage>
        <taxon>Bacteria</taxon>
        <taxon>Pseudomonadati</taxon>
        <taxon>Pseudomonadota</taxon>
        <taxon>Betaproteobacteria</taxon>
        <taxon>Burkholderiales</taxon>
        <taxon>Oxalobacteraceae</taxon>
        <taxon>Herbaspirillum</taxon>
    </lineage>
</organism>
<dbReference type="InterPro" id="IPR000415">
    <property type="entry name" value="Nitroreductase-like"/>
</dbReference>
<evidence type="ECO:0000256" key="3">
    <source>
        <dbReference type="ARBA" id="ARBA00023002"/>
    </source>
</evidence>
<dbReference type="InterPro" id="IPR029479">
    <property type="entry name" value="Nitroreductase"/>
</dbReference>
<keyword evidence="1" id="KW-0285">Flavoprotein</keyword>
<reference evidence="6" key="1">
    <citation type="journal article" date="2015" name="Genome Announc.">
        <title>Complete Genome Sequence of Herbaspirillum hiltneri N3 (DSM 17495), Isolated from Surface-Sterilized Wheat Roots.</title>
        <authorList>
            <person name="Guizelini D."/>
            <person name="Saizaki P.M."/>
            <person name="Coimbra N.A."/>
            <person name="Weiss V.A."/>
            <person name="Faoro H."/>
            <person name="Sfeir M.Z."/>
            <person name="Baura V.A."/>
            <person name="Monteiro R.A."/>
            <person name="Chubatsu L.S."/>
            <person name="Souza E.M."/>
            <person name="Cruz L.M."/>
            <person name="Pedrosa F.O."/>
            <person name="Raittz R.T."/>
            <person name="Marchaukoski J.N."/>
            <person name="Steffens M.B."/>
        </authorList>
    </citation>
    <scope>NUCLEOTIDE SEQUENCE [LARGE SCALE GENOMIC DNA]</scope>
    <source>
        <strain evidence="6">N3</strain>
    </source>
</reference>
<dbReference type="InterPro" id="IPR050627">
    <property type="entry name" value="Nitroreductase/BluB"/>
</dbReference>
<keyword evidence="3" id="KW-0560">Oxidoreductase</keyword>
<evidence type="ECO:0000313" key="6">
    <source>
        <dbReference type="Proteomes" id="UP000063429"/>
    </source>
</evidence>
<evidence type="ECO:0000256" key="1">
    <source>
        <dbReference type="ARBA" id="ARBA00022630"/>
    </source>
</evidence>
<dbReference type="Gene3D" id="3.40.109.10">
    <property type="entry name" value="NADH Oxidase"/>
    <property type="match status" value="1"/>
</dbReference>
<dbReference type="SUPFAM" id="SSF55469">
    <property type="entry name" value="FMN-dependent nitroreductase-like"/>
    <property type="match status" value="1"/>
</dbReference>
<dbReference type="RefSeq" id="WP_053199571.1">
    <property type="nucleotide sequence ID" value="NZ_CP011409.1"/>
</dbReference>
<proteinExistence type="predicted"/>
<evidence type="ECO:0000259" key="4">
    <source>
        <dbReference type="Pfam" id="PF00881"/>
    </source>
</evidence>
<feature type="domain" description="Nitroreductase" evidence="4">
    <location>
        <begin position="13"/>
        <end position="201"/>
    </location>
</feature>
<name>A0ABN4I3Q5_9BURK</name>
<dbReference type="PANTHER" id="PTHR23026">
    <property type="entry name" value="NADPH NITROREDUCTASE"/>
    <property type="match status" value="1"/>
</dbReference>
<dbReference type="Pfam" id="PF00881">
    <property type="entry name" value="Nitroreductase"/>
    <property type="match status" value="1"/>
</dbReference>
<sequence length="226" mass="24724">MPDQNFPFAELLTRRNSTRRFLDRPLPEGMLAGLLALARRAPSGANLQPGEFIALEGDARARLSAALVEAFRAGRQEPEDYSYFPQPLPQSLRRRQVAAAKELYGALQTGRDDRAGRDRQFERNFNFFDAPAALLVTIDARMGSGCYMDLGMCLYGLMLAAAAQGLGSCAIGALASYPGLIRSTLGLGGEHHIVCGIALGYADPEAAENTVRTERLKPEEFFRTLR</sequence>
<dbReference type="EMBL" id="CP011409">
    <property type="protein sequence ID" value="AKZ64236.1"/>
    <property type="molecule type" value="Genomic_DNA"/>
</dbReference>
<evidence type="ECO:0000256" key="2">
    <source>
        <dbReference type="ARBA" id="ARBA00022643"/>
    </source>
</evidence>
<dbReference type="PANTHER" id="PTHR23026:SF90">
    <property type="entry name" value="IODOTYROSINE DEIODINASE 1"/>
    <property type="match status" value="1"/>
</dbReference>
<keyword evidence="6" id="KW-1185">Reference proteome</keyword>
<dbReference type="Proteomes" id="UP000063429">
    <property type="component" value="Chromosome"/>
</dbReference>
<gene>
    <name evidence="5" type="ORF">F506_17600</name>
</gene>